<comment type="caution">
    <text evidence="1">The sequence shown here is derived from an EMBL/GenBank/DDBJ whole genome shotgun (WGS) entry which is preliminary data.</text>
</comment>
<dbReference type="AlphaFoldDB" id="A0A1F5CC86"/>
<dbReference type="Proteomes" id="UP000177197">
    <property type="component" value="Unassembled WGS sequence"/>
</dbReference>
<proteinExistence type="predicted"/>
<name>A0A1F5CC86_9BACT</name>
<dbReference type="EMBL" id="MEYV01000008">
    <property type="protein sequence ID" value="OGD40460.1"/>
    <property type="molecule type" value="Genomic_DNA"/>
</dbReference>
<reference evidence="1 2" key="1">
    <citation type="journal article" date="2016" name="Nat. Commun.">
        <title>Thousands of microbial genomes shed light on interconnected biogeochemical processes in an aquifer system.</title>
        <authorList>
            <person name="Anantharaman K."/>
            <person name="Brown C.T."/>
            <person name="Hug L.A."/>
            <person name="Sharon I."/>
            <person name="Castelle C.J."/>
            <person name="Probst A.J."/>
            <person name="Thomas B.C."/>
            <person name="Singh A."/>
            <person name="Wilkins M.J."/>
            <person name="Karaoz U."/>
            <person name="Brodie E.L."/>
            <person name="Williams K.H."/>
            <person name="Hubbard S.S."/>
            <person name="Banfield J.F."/>
        </authorList>
    </citation>
    <scope>NUCLEOTIDE SEQUENCE [LARGE SCALE GENOMIC DNA]</scope>
</reference>
<evidence type="ECO:0000313" key="2">
    <source>
        <dbReference type="Proteomes" id="UP000177197"/>
    </source>
</evidence>
<organism evidence="1 2">
    <name type="scientific">Candidatus Azambacteria bacterium RIFCSPLOWO2_02_FULL_44_14</name>
    <dbReference type="NCBI Taxonomy" id="1797306"/>
    <lineage>
        <taxon>Bacteria</taxon>
        <taxon>Candidatus Azamiibacteriota</taxon>
    </lineage>
</organism>
<gene>
    <name evidence="1" type="ORF">A3I30_00050</name>
</gene>
<evidence type="ECO:0000313" key="1">
    <source>
        <dbReference type="EMBL" id="OGD40460.1"/>
    </source>
</evidence>
<protein>
    <submittedName>
        <fullName evidence="1">Uncharacterized protein</fullName>
    </submittedName>
</protein>
<sequence length="89" mass="10553">MPKDGSKKSDIKTVLETLLESGFFNEWRTVSDVIKKSGNKGFTIKGKRIGMVSRLLTQMCQDLDNYFEREEIPREKRIRNEHWMFKKVK</sequence>
<accession>A0A1F5CC86</accession>